<keyword evidence="5" id="KW-0805">Transcription regulation</keyword>
<feature type="compositionally biased region" description="Low complexity" evidence="9">
    <location>
        <begin position="286"/>
        <end position="330"/>
    </location>
</feature>
<evidence type="ECO:0000256" key="5">
    <source>
        <dbReference type="ARBA" id="ARBA00023015"/>
    </source>
</evidence>
<feature type="compositionally biased region" description="Low complexity" evidence="9">
    <location>
        <begin position="215"/>
        <end position="243"/>
    </location>
</feature>
<dbReference type="PROSITE" id="PS00028">
    <property type="entry name" value="ZINC_FINGER_C2H2_1"/>
    <property type="match status" value="2"/>
</dbReference>
<name>A0A5C2RZS3_9APHY</name>
<evidence type="ECO:0000313" key="11">
    <source>
        <dbReference type="EMBL" id="RPD56595.1"/>
    </source>
</evidence>
<keyword evidence="6" id="KW-0804">Transcription</keyword>
<feature type="region of interest" description="Disordered" evidence="9">
    <location>
        <begin position="178"/>
        <end position="330"/>
    </location>
</feature>
<comment type="subcellular location">
    <subcellularLocation>
        <location evidence="1">Nucleus</location>
    </subcellularLocation>
</comment>
<dbReference type="OrthoDB" id="2765282at2759"/>
<dbReference type="GO" id="GO:0005634">
    <property type="term" value="C:nucleus"/>
    <property type="evidence" value="ECO:0007669"/>
    <property type="project" value="UniProtKB-SubCell"/>
</dbReference>
<proteinExistence type="predicted"/>
<dbReference type="InterPro" id="IPR013087">
    <property type="entry name" value="Znf_C2H2_type"/>
</dbReference>
<accession>A0A5C2RZS3</accession>
<keyword evidence="7" id="KW-0539">Nucleus</keyword>
<dbReference type="GO" id="GO:0008270">
    <property type="term" value="F:zinc ion binding"/>
    <property type="evidence" value="ECO:0007669"/>
    <property type="project" value="UniProtKB-KW"/>
</dbReference>
<evidence type="ECO:0000256" key="3">
    <source>
        <dbReference type="ARBA" id="ARBA00022771"/>
    </source>
</evidence>
<dbReference type="PROSITE" id="PS50157">
    <property type="entry name" value="ZINC_FINGER_C2H2_2"/>
    <property type="match status" value="1"/>
</dbReference>
<keyword evidence="12" id="KW-1185">Reference proteome</keyword>
<feature type="region of interest" description="Disordered" evidence="9">
    <location>
        <begin position="443"/>
        <end position="485"/>
    </location>
</feature>
<dbReference type="Proteomes" id="UP000313359">
    <property type="component" value="Unassembled WGS sequence"/>
</dbReference>
<dbReference type="EMBL" id="ML122287">
    <property type="protein sequence ID" value="RPD56595.1"/>
    <property type="molecule type" value="Genomic_DNA"/>
</dbReference>
<evidence type="ECO:0000256" key="4">
    <source>
        <dbReference type="ARBA" id="ARBA00022833"/>
    </source>
</evidence>
<dbReference type="GO" id="GO:0006357">
    <property type="term" value="P:regulation of transcription by RNA polymerase II"/>
    <property type="evidence" value="ECO:0007669"/>
    <property type="project" value="TreeGrafter"/>
</dbReference>
<dbReference type="STRING" id="1328759.A0A5C2RZS3"/>
<evidence type="ECO:0000256" key="1">
    <source>
        <dbReference type="ARBA" id="ARBA00004123"/>
    </source>
</evidence>
<organism evidence="11 12">
    <name type="scientific">Lentinus tigrinus ALCF2SS1-6</name>
    <dbReference type="NCBI Taxonomy" id="1328759"/>
    <lineage>
        <taxon>Eukaryota</taxon>
        <taxon>Fungi</taxon>
        <taxon>Dikarya</taxon>
        <taxon>Basidiomycota</taxon>
        <taxon>Agaricomycotina</taxon>
        <taxon>Agaricomycetes</taxon>
        <taxon>Polyporales</taxon>
        <taxon>Polyporaceae</taxon>
        <taxon>Lentinus</taxon>
    </lineage>
</organism>
<dbReference type="PANTHER" id="PTHR46179">
    <property type="entry name" value="ZINC FINGER PROTEIN"/>
    <property type="match status" value="1"/>
</dbReference>
<keyword evidence="3 8" id="KW-0863">Zinc-finger</keyword>
<protein>
    <recommendedName>
        <fullName evidence="10">C2H2-type domain-containing protein</fullName>
    </recommendedName>
</protein>
<keyword evidence="2" id="KW-0479">Metal-binding</keyword>
<gene>
    <name evidence="11" type="ORF">L227DRAFT_614471</name>
</gene>
<evidence type="ECO:0000259" key="10">
    <source>
        <dbReference type="PROSITE" id="PS50157"/>
    </source>
</evidence>
<evidence type="ECO:0000256" key="6">
    <source>
        <dbReference type="ARBA" id="ARBA00023163"/>
    </source>
</evidence>
<feature type="compositionally biased region" description="Basic residues" evidence="9">
    <location>
        <begin position="464"/>
        <end position="485"/>
    </location>
</feature>
<evidence type="ECO:0000256" key="2">
    <source>
        <dbReference type="ARBA" id="ARBA00022723"/>
    </source>
</evidence>
<feature type="compositionally biased region" description="Pro residues" evidence="9">
    <location>
        <begin position="244"/>
        <end position="285"/>
    </location>
</feature>
<keyword evidence="4" id="KW-0862">Zinc</keyword>
<dbReference type="InterPro" id="IPR051061">
    <property type="entry name" value="Zinc_finger_trans_reg"/>
</dbReference>
<sequence>MSLADVSPFTFLPAPLSAVDLRQSLRPSRTPSAQFDADIQEHVPPEELAHRLPFHDHGLPYCPDGSYLQQYDVQDLWSCSCSRVYFDPAEGGFYHVEPKRDGDGEHLAVGPLALVPPIAICQLGDQLVHTSATEFSVTKDEPLLVLSSCLHGICAIQAQEVPREPPVLVTLPWVPTVPASQSTKRKRDSEQRVESTVAALPPSAKRRRRTRADTKQTASSTSCMSSSSSAPSPSSSFPSLPSSVPSPPSSVPSPPSSVPSPPSSVPSPPSSFPSPPRSIPSPPSSVPSTSSSASSSSSSTPSSSLSTPSSEPESSGPSPSSSAAPTLASSYSATPPFKPFNCDFAGCNEGIETAKEWVKHMEEVHGLSEKGWVEHTACPSGQCKTHYKTWGLFVRHHFSKHRGQKLQYDCPEPGCNIPQSRRDSLLRHVKRYHPERAPELNVQLGKKYRRTKAELAAAGEGSQPKKKGKAASKSAPKSKKGKKPR</sequence>
<evidence type="ECO:0000256" key="7">
    <source>
        <dbReference type="ARBA" id="ARBA00023242"/>
    </source>
</evidence>
<feature type="domain" description="C2H2-type" evidence="10">
    <location>
        <begin position="408"/>
        <end position="438"/>
    </location>
</feature>
<evidence type="ECO:0000256" key="8">
    <source>
        <dbReference type="PROSITE-ProRule" id="PRU00042"/>
    </source>
</evidence>
<dbReference type="AlphaFoldDB" id="A0A5C2RZS3"/>
<evidence type="ECO:0000256" key="9">
    <source>
        <dbReference type="SAM" id="MobiDB-lite"/>
    </source>
</evidence>
<evidence type="ECO:0000313" key="12">
    <source>
        <dbReference type="Proteomes" id="UP000313359"/>
    </source>
</evidence>
<reference evidence="11" key="1">
    <citation type="journal article" date="2018" name="Genome Biol. Evol.">
        <title>Genomics and development of Lentinus tigrinus, a white-rot wood-decaying mushroom with dimorphic fruiting bodies.</title>
        <authorList>
            <person name="Wu B."/>
            <person name="Xu Z."/>
            <person name="Knudson A."/>
            <person name="Carlson A."/>
            <person name="Chen N."/>
            <person name="Kovaka S."/>
            <person name="LaButti K."/>
            <person name="Lipzen A."/>
            <person name="Pennachio C."/>
            <person name="Riley R."/>
            <person name="Schakwitz W."/>
            <person name="Umezawa K."/>
            <person name="Ohm R.A."/>
            <person name="Grigoriev I.V."/>
            <person name="Nagy L.G."/>
            <person name="Gibbons J."/>
            <person name="Hibbett D."/>
        </authorList>
    </citation>
    <scope>NUCLEOTIDE SEQUENCE [LARGE SCALE GENOMIC DNA]</scope>
    <source>
        <strain evidence="11">ALCF2SS1-6</strain>
    </source>
</reference>
<dbReference type="SMART" id="SM00355">
    <property type="entry name" value="ZnF_C2H2"/>
    <property type="match status" value="3"/>
</dbReference>
<dbReference type="PANTHER" id="PTHR46179:SF13">
    <property type="entry name" value="C2H2-TYPE DOMAIN-CONTAINING PROTEIN"/>
    <property type="match status" value="1"/>
</dbReference>